<keyword evidence="2" id="KW-0539">Nucleus</keyword>
<dbReference type="PANTHER" id="PTHR13495">
    <property type="entry name" value="NEFA-INTERACTING NUCLEAR PROTEIN NIP30"/>
    <property type="match status" value="1"/>
</dbReference>
<proteinExistence type="predicted"/>
<comment type="subcellular location">
    <subcellularLocation>
        <location evidence="1">Nucleus</location>
    </subcellularLocation>
</comment>
<feature type="compositionally biased region" description="Low complexity" evidence="3">
    <location>
        <begin position="7"/>
        <end position="17"/>
    </location>
</feature>
<dbReference type="InterPro" id="IPR039845">
    <property type="entry name" value="FAM192A"/>
</dbReference>
<feature type="region of interest" description="Disordered" evidence="3">
    <location>
        <begin position="109"/>
        <end position="227"/>
    </location>
</feature>
<comment type="caution">
    <text evidence="5">The sequence shown here is derived from an EMBL/GenBank/DDBJ whole genome shotgun (WGS) entry which is preliminary data.</text>
</comment>
<evidence type="ECO:0000313" key="5">
    <source>
        <dbReference type="EMBL" id="KAK5987333.1"/>
    </source>
</evidence>
<dbReference type="Proteomes" id="UP001338125">
    <property type="component" value="Unassembled WGS sequence"/>
</dbReference>
<accession>A0ABR0S5A1</accession>
<feature type="domain" description="FAM192A/Fyv6 N-terminal" evidence="4">
    <location>
        <begin position="30"/>
        <end position="129"/>
    </location>
</feature>
<dbReference type="InterPro" id="IPR019331">
    <property type="entry name" value="FAM192A/Fyv6_N"/>
</dbReference>
<gene>
    <name evidence="5" type="ORF">PT974_11459</name>
</gene>
<keyword evidence="6" id="KW-1185">Reference proteome</keyword>
<name>A0ABR0S5A1_9HYPO</name>
<feature type="compositionally biased region" description="Basic and acidic residues" evidence="3">
    <location>
        <begin position="195"/>
        <end position="215"/>
    </location>
</feature>
<feature type="region of interest" description="Disordered" evidence="3">
    <location>
        <begin position="43"/>
        <end position="63"/>
    </location>
</feature>
<dbReference type="PANTHER" id="PTHR13495:SF0">
    <property type="entry name" value="PSME3-INTERACTING PROTEIN"/>
    <property type="match status" value="1"/>
</dbReference>
<evidence type="ECO:0000313" key="6">
    <source>
        <dbReference type="Proteomes" id="UP001338125"/>
    </source>
</evidence>
<dbReference type="EMBL" id="JAVFKD010000016">
    <property type="protein sequence ID" value="KAK5987333.1"/>
    <property type="molecule type" value="Genomic_DNA"/>
</dbReference>
<evidence type="ECO:0000256" key="3">
    <source>
        <dbReference type="SAM" id="MobiDB-lite"/>
    </source>
</evidence>
<feature type="compositionally biased region" description="Basic and acidic residues" evidence="3">
    <location>
        <begin position="18"/>
        <end position="31"/>
    </location>
</feature>
<dbReference type="Pfam" id="PF10187">
    <property type="entry name" value="FAM192A_Fyv6_N"/>
    <property type="match status" value="1"/>
</dbReference>
<organism evidence="5 6">
    <name type="scientific">Cladobotryum mycophilum</name>
    <dbReference type="NCBI Taxonomy" id="491253"/>
    <lineage>
        <taxon>Eukaryota</taxon>
        <taxon>Fungi</taxon>
        <taxon>Dikarya</taxon>
        <taxon>Ascomycota</taxon>
        <taxon>Pezizomycotina</taxon>
        <taxon>Sordariomycetes</taxon>
        <taxon>Hypocreomycetidae</taxon>
        <taxon>Hypocreales</taxon>
        <taxon>Hypocreaceae</taxon>
        <taxon>Cladobotryum</taxon>
    </lineage>
</organism>
<evidence type="ECO:0000259" key="4">
    <source>
        <dbReference type="Pfam" id="PF10187"/>
    </source>
</evidence>
<feature type="compositionally biased region" description="Basic and acidic residues" evidence="3">
    <location>
        <begin position="46"/>
        <end position="56"/>
    </location>
</feature>
<feature type="compositionally biased region" description="Basic and acidic residues" evidence="3">
    <location>
        <begin position="109"/>
        <end position="123"/>
    </location>
</feature>
<sequence length="227" mass="25305">MAGRFVSGGTISSTGGETAKDEPTIEAREPLAKKNTEWEAVQQELEAERKKREEQRLSAATGQEQSLYEILQANKAAKQAAFEEQNRIKNQFRALDDDEIEFLDEVRAKERQEEERVKKETEQGLKAFRERRKIGGGAAEGDEPSNTPEKHDDADVGDEEWAVGGRKRKRVKEREVVKGVKRKTTEESAPAASPPKKEEAVKGKDANVVAVEKKNSNSSSQDKATPQ</sequence>
<evidence type="ECO:0000256" key="2">
    <source>
        <dbReference type="ARBA" id="ARBA00023242"/>
    </source>
</evidence>
<protein>
    <recommendedName>
        <fullName evidence="4">FAM192A/Fyv6 N-terminal domain-containing protein</fullName>
    </recommendedName>
</protein>
<reference evidence="5 6" key="1">
    <citation type="submission" date="2024-01" db="EMBL/GenBank/DDBJ databases">
        <title>Complete genome of Cladobotryum mycophilum ATHUM6906.</title>
        <authorList>
            <person name="Christinaki A.C."/>
            <person name="Myridakis A.I."/>
            <person name="Kouvelis V.N."/>
        </authorList>
    </citation>
    <scope>NUCLEOTIDE SEQUENCE [LARGE SCALE GENOMIC DNA]</scope>
    <source>
        <strain evidence="5 6">ATHUM6906</strain>
    </source>
</reference>
<evidence type="ECO:0000256" key="1">
    <source>
        <dbReference type="ARBA" id="ARBA00004123"/>
    </source>
</evidence>
<feature type="compositionally biased region" description="Basic and acidic residues" evidence="3">
    <location>
        <begin position="172"/>
        <end position="186"/>
    </location>
</feature>
<feature type="region of interest" description="Disordered" evidence="3">
    <location>
        <begin position="1"/>
        <end position="31"/>
    </location>
</feature>
<feature type="compositionally biased region" description="Polar residues" evidence="3">
    <location>
        <begin position="216"/>
        <end position="227"/>
    </location>
</feature>